<reference evidence="3 4" key="1">
    <citation type="submission" date="2024-09" db="EMBL/GenBank/DDBJ databases">
        <authorList>
            <person name="Salinas-Garcia M.A."/>
            <person name="Prieme A."/>
        </authorList>
    </citation>
    <scope>NUCLEOTIDE SEQUENCE [LARGE SCALE GENOMIC DNA]</scope>
    <source>
        <strain evidence="3 4">DSM 21081</strain>
    </source>
</reference>
<evidence type="ECO:0000313" key="3">
    <source>
        <dbReference type="EMBL" id="MFB0833326.1"/>
    </source>
</evidence>
<dbReference type="RefSeq" id="WP_373970484.1">
    <property type="nucleotide sequence ID" value="NZ_JBHDLJ010000001.1"/>
</dbReference>
<feature type="domain" description="DUF3071" evidence="2">
    <location>
        <begin position="3"/>
        <end position="169"/>
    </location>
</feature>
<protein>
    <submittedName>
        <fullName evidence="3">Septation protein SepH</fullName>
    </submittedName>
</protein>
<keyword evidence="4" id="KW-1185">Reference proteome</keyword>
<comment type="caution">
    <text evidence="3">The sequence shown here is derived from an EMBL/GenBank/DDBJ whole genome shotgun (WGS) entry which is preliminary data.</text>
</comment>
<dbReference type="Proteomes" id="UP001575652">
    <property type="component" value="Unassembled WGS sequence"/>
</dbReference>
<proteinExistence type="predicted"/>
<dbReference type="EMBL" id="JBHDLJ010000001">
    <property type="protein sequence ID" value="MFB0833326.1"/>
    <property type="molecule type" value="Genomic_DNA"/>
</dbReference>
<organism evidence="3 4">
    <name type="scientific">Arthrobacter halodurans</name>
    <dbReference type="NCBI Taxonomy" id="516699"/>
    <lineage>
        <taxon>Bacteria</taxon>
        <taxon>Bacillati</taxon>
        <taxon>Actinomycetota</taxon>
        <taxon>Actinomycetes</taxon>
        <taxon>Micrococcales</taxon>
        <taxon>Micrococcaceae</taxon>
        <taxon>Arthrobacter</taxon>
    </lineage>
</organism>
<dbReference type="InterPro" id="IPR047682">
    <property type="entry name" value="SepH-like"/>
</dbReference>
<sequence length="370" mass="39984">MSSEDGSGFVLRIDEALRAATARPIGRPAAPAADQAAATLAPREIQARIRSGATAEQVAEESGVPLAHVLRYDGPVRAEREYVAQQARNVEVSGPLGNDGYRSAFGDGPANLGDMVAFRLLSFGVDPATLEWDAWRRSDGAWDVVARFDVSDANPRSNIGEEPPAHWVFHPARKSLQNSNRWAQVLSELEPMDSPVSGRRLSAVADHPFDFEADAGAAAAEIPGATEAERDEFLDILRSRRGQRLGADEAGDDALAAMLAKGSIPAAHPRDEEFADEAEARRLGLVGPDSDGREDDGLPELHDGVSTETTEFTVVPNVHALRFQRETPDTNAGERPEASDSDDDAQPKKIKHKRSSVPSWDEIVFGRKND</sequence>
<accession>A0ABV4UII6</accession>
<evidence type="ECO:0000259" key="2">
    <source>
        <dbReference type="Pfam" id="PF11268"/>
    </source>
</evidence>
<dbReference type="NCBIfam" id="NF040712">
    <property type="entry name" value="SepH"/>
    <property type="match status" value="1"/>
</dbReference>
<dbReference type="Pfam" id="PF11268">
    <property type="entry name" value="DUF3071"/>
    <property type="match status" value="1"/>
</dbReference>
<feature type="compositionally biased region" description="Basic and acidic residues" evidence="1">
    <location>
        <begin position="295"/>
        <end position="305"/>
    </location>
</feature>
<evidence type="ECO:0000313" key="4">
    <source>
        <dbReference type="Proteomes" id="UP001575652"/>
    </source>
</evidence>
<dbReference type="InterPro" id="IPR021421">
    <property type="entry name" value="DUF3071"/>
</dbReference>
<feature type="region of interest" description="Disordered" evidence="1">
    <location>
        <begin position="285"/>
        <end position="370"/>
    </location>
</feature>
<gene>
    <name evidence="3" type="primary">sepH</name>
    <name evidence="3" type="ORF">ACETWP_01890</name>
</gene>
<name>A0ABV4UII6_9MICC</name>
<feature type="compositionally biased region" description="Basic and acidic residues" evidence="1">
    <location>
        <begin position="323"/>
        <end position="338"/>
    </location>
</feature>
<evidence type="ECO:0000256" key="1">
    <source>
        <dbReference type="SAM" id="MobiDB-lite"/>
    </source>
</evidence>